<dbReference type="STRING" id="47500.AF333_14940"/>
<gene>
    <name evidence="1" type="ORF">AF333_14940</name>
</gene>
<dbReference type="PATRIC" id="fig|47500.12.peg.1039"/>
<keyword evidence="2" id="KW-1185">Reference proteome</keyword>
<comment type="caution">
    <text evidence="1">The sequence shown here is derived from an EMBL/GenBank/DDBJ whole genome shotgun (WGS) entry which is preliminary data.</text>
</comment>
<proteinExistence type="predicted"/>
<evidence type="ECO:0008006" key="3">
    <source>
        <dbReference type="Google" id="ProtNLM"/>
    </source>
</evidence>
<evidence type="ECO:0000313" key="2">
    <source>
        <dbReference type="Proteomes" id="UP000037269"/>
    </source>
</evidence>
<dbReference type="Gene3D" id="1.20.1260.120">
    <property type="entry name" value="Protein of unknown function DUF2935"/>
    <property type="match status" value="1"/>
</dbReference>
<name>A0A0M0H4D1_ANEMI</name>
<dbReference type="InterPro" id="IPR021328">
    <property type="entry name" value="CotB-like"/>
</dbReference>
<evidence type="ECO:0000313" key="1">
    <source>
        <dbReference type="EMBL" id="KON96577.1"/>
    </source>
</evidence>
<organism evidence="1 2">
    <name type="scientific">Aneurinibacillus migulanus</name>
    <name type="common">Bacillus migulanus</name>
    <dbReference type="NCBI Taxonomy" id="47500"/>
    <lineage>
        <taxon>Bacteria</taxon>
        <taxon>Bacillati</taxon>
        <taxon>Bacillota</taxon>
        <taxon>Bacilli</taxon>
        <taxon>Bacillales</taxon>
        <taxon>Paenibacillaceae</taxon>
        <taxon>Aneurinibacillus group</taxon>
        <taxon>Aneurinibacillus</taxon>
    </lineage>
</organism>
<accession>A0A0M0H4D1</accession>
<dbReference type="Proteomes" id="UP000037269">
    <property type="component" value="Unassembled WGS sequence"/>
</dbReference>
<dbReference type="EMBL" id="LGUG01000004">
    <property type="protein sequence ID" value="KON96577.1"/>
    <property type="molecule type" value="Genomic_DNA"/>
</dbReference>
<dbReference type="AlphaFoldDB" id="A0A0M0H4D1"/>
<dbReference type="SUPFAM" id="SSF158430">
    <property type="entry name" value="Bacillus cereus metalloprotein-like"/>
    <property type="match status" value="2"/>
</dbReference>
<dbReference type="Pfam" id="PF11155">
    <property type="entry name" value="DUF2935"/>
    <property type="match status" value="2"/>
</dbReference>
<sequence>MCMSNLFVNRSLEEVQFWGRIMKEHALFLRLGFTVDQPKLIQEASHFHNLFESIEEKSVSFTDNADREHIVRLNMETYQATSHLWAFERKVLELILSCKIITNSYPLFVDHASREAAYFMNRIEQLNKGILEPLPDAVINENVFFLRIMSDHAKFISHLLDPSERNLITEAADLSYQLDQLLFQAVDLEAMRPASQTGRVLSRLIEESRLTVQSLYDFKRTIKEMVEECRLRSVIHPLLADHMLREAQRFLDLLDRFEASLTAGPKD</sequence>
<reference evidence="1 2" key="1">
    <citation type="submission" date="2015-07" db="EMBL/GenBank/DDBJ databases">
        <title>Fjat-14205 dsm 2895.</title>
        <authorList>
            <person name="Liu B."/>
            <person name="Wang J."/>
            <person name="Zhu Y."/>
            <person name="Liu G."/>
            <person name="Chen Q."/>
            <person name="Chen Z."/>
            <person name="Lan J."/>
            <person name="Che J."/>
            <person name="Ge C."/>
            <person name="Shi H."/>
            <person name="Pan Z."/>
            <person name="Liu X."/>
        </authorList>
    </citation>
    <scope>NUCLEOTIDE SEQUENCE [LARGE SCALE GENOMIC DNA]</scope>
    <source>
        <strain evidence="1 2">DSM 2895</strain>
    </source>
</reference>
<protein>
    <recommendedName>
        <fullName evidence="3">DUF2935 domain-containing protein</fullName>
    </recommendedName>
</protein>